<reference evidence="2" key="1">
    <citation type="submission" date="2012-11" db="EMBL/GenBank/DDBJ databases">
        <title>Dependencies among metagenomic species, viruses, plasmids and units of genetic variation.</title>
        <authorList>
            <person name="Nielsen H.B."/>
            <person name="Almeida M."/>
            <person name="Juncker A.S."/>
            <person name="Rasmussen S."/>
            <person name="Li J."/>
            <person name="Sunagawa S."/>
            <person name="Plichta D."/>
            <person name="Gautier L."/>
            <person name="Le Chatelier E."/>
            <person name="Peletier E."/>
            <person name="Bonde I."/>
            <person name="Nielsen T."/>
            <person name="Manichanh C."/>
            <person name="Arumugam M."/>
            <person name="Batto J."/>
            <person name="Santos M.B.Q.D."/>
            <person name="Blom N."/>
            <person name="Borruel N."/>
            <person name="Burgdorf K.S."/>
            <person name="Boumezbeur F."/>
            <person name="Casellas F."/>
            <person name="Dore J."/>
            <person name="Guarner F."/>
            <person name="Hansen T."/>
            <person name="Hildebrand F."/>
            <person name="Kaas R.S."/>
            <person name="Kennedy S."/>
            <person name="Kristiansen K."/>
            <person name="Kultima J.R."/>
            <person name="Leonard P."/>
            <person name="Levenez F."/>
            <person name="Lund O."/>
            <person name="Moumen B."/>
            <person name="Le Paslier D."/>
            <person name="Pons N."/>
            <person name="Pedersen O."/>
            <person name="Prifti E."/>
            <person name="Qin J."/>
            <person name="Raes J."/>
            <person name="Tap J."/>
            <person name="Tims S."/>
            <person name="Ussery D.W."/>
            <person name="Yamada T."/>
            <person name="MetaHit consortium"/>
            <person name="Renault P."/>
            <person name="Sicheritz-Ponten T."/>
            <person name="Bork P."/>
            <person name="Wang J."/>
            <person name="Brunak S."/>
            <person name="Ehrlich S.D."/>
        </authorList>
    </citation>
    <scope>NUCLEOTIDE SEQUENCE [LARGE SCALE GENOMIC DNA]</scope>
</reference>
<evidence type="ECO:0000256" key="1">
    <source>
        <dbReference type="SAM" id="MobiDB-lite"/>
    </source>
</evidence>
<name>R7MZV7_MEGEL</name>
<protein>
    <submittedName>
        <fullName evidence="2">Uncharacterized protein</fullName>
    </submittedName>
</protein>
<proteinExistence type="predicted"/>
<accession>R7MZV7</accession>
<dbReference type="EMBL" id="CBKE010000263">
    <property type="protein sequence ID" value="CDF05392.1"/>
    <property type="molecule type" value="Genomic_DNA"/>
</dbReference>
<feature type="compositionally biased region" description="Basic and acidic residues" evidence="1">
    <location>
        <begin position="75"/>
        <end position="94"/>
    </location>
</feature>
<gene>
    <name evidence="2" type="ORF">BN715_01649</name>
</gene>
<sequence length="107" mass="11681">MVFIVGKGNVVKFDFPFDRRQDDGVLLFLDIRFGVDGFKDTVGSGQGFLDVAVDFADAADRIGQVDGVNEEGDEGTGRHFTVDDTHAAVPDDARNGNGCEELDERRQ</sequence>
<dbReference type="Proteomes" id="UP000017908">
    <property type="component" value="Unassembled WGS sequence"/>
</dbReference>
<dbReference type="AlphaFoldDB" id="R7MZV7"/>
<evidence type="ECO:0000313" key="2">
    <source>
        <dbReference type="EMBL" id="CDF05392.1"/>
    </source>
</evidence>
<organism evidence="2">
    <name type="scientific">Megasphaera elsdenii CAG:570</name>
    <dbReference type="NCBI Taxonomy" id="1263087"/>
    <lineage>
        <taxon>Bacteria</taxon>
        <taxon>Bacillati</taxon>
        <taxon>Bacillota</taxon>
        <taxon>Negativicutes</taxon>
        <taxon>Veillonellales</taxon>
        <taxon>Veillonellaceae</taxon>
        <taxon>Megasphaera</taxon>
    </lineage>
</organism>
<feature type="region of interest" description="Disordered" evidence="1">
    <location>
        <begin position="67"/>
        <end position="107"/>
    </location>
</feature>
<comment type="caution">
    <text evidence="2">The sequence shown here is derived from an EMBL/GenBank/DDBJ whole genome shotgun (WGS) entry which is preliminary data.</text>
</comment>